<name>A0A7W7PLB2_9ACTN</name>
<comment type="caution">
    <text evidence="3">The sequence shown here is derived from an EMBL/GenBank/DDBJ whole genome shotgun (WGS) entry which is preliminary data.</text>
</comment>
<protein>
    <submittedName>
        <fullName evidence="3">Polyisoprenoid-binding protein YceI</fullName>
    </submittedName>
</protein>
<dbReference type="Gene3D" id="2.40.128.110">
    <property type="entry name" value="Lipid/polyisoprenoid-binding, YceI-like"/>
    <property type="match status" value="1"/>
</dbReference>
<organism evidence="3 4">
    <name type="scientific">Streptomyces olivoverticillatus</name>
    <dbReference type="NCBI Taxonomy" id="66427"/>
    <lineage>
        <taxon>Bacteria</taxon>
        <taxon>Bacillati</taxon>
        <taxon>Actinomycetota</taxon>
        <taxon>Actinomycetes</taxon>
        <taxon>Kitasatosporales</taxon>
        <taxon>Streptomycetaceae</taxon>
        <taxon>Streptomyces</taxon>
    </lineage>
</organism>
<dbReference type="SUPFAM" id="SSF101874">
    <property type="entry name" value="YceI-like"/>
    <property type="match status" value="1"/>
</dbReference>
<reference evidence="3 4" key="1">
    <citation type="submission" date="2020-08" db="EMBL/GenBank/DDBJ databases">
        <title>Genomic Encyclopedia of Type Strains, Phase III (KMG-III): the genomes of soil and plant-associated and newly described type strains.</title>
        <authorList>
            <person name="Whitman W."/>
        </authorList>
    </citation>
    <scope>NUCLEOTIDE SEQUENCE [LARGE SCALE GENOMIC DNA]</scope>
    <source>
        <strain evidence="3 4">CECT 3266</strain>
    </source>
</reference>
<evidence type="ECO:0000313" key="3">
    <source>
        <dbReference type="EMBL" id="MBB4893253.1"/>
    </source>
</evidence>
<dbReference type="Proteomes" id="UP000556084">
    <property type="component" value="Unassembled WGS sequence"/>
</dbReference>
<comment type="similarity">
    <text evidence="1">Belongs to the UPF0312 family.</text>
</comment>
<keyword evidence="4" id="KW-1185">Reference proteome</keyword>
<accession>A0A7W7PLB2</accession>
<sequence length="81" mass="8765">MLNLHGVNRNVSLDTRYLGIGTGTGTGTGTIMGETRAACSASTELHREGFTLDWRSMIRRGIAMIGATMRVELDIQAVPQE</sequence>
<dbReference type="EMBL" id="JACHJH010000003">
    <property type="protein sequence ID" value="MBB4893253.1"/>
    <property type="molecule type" value="Genomic_DNA"/>
</dbReference>
<evidence type="ECO:0000256" key="1">
    <source>
        <dbReference type="ARBA" id="ARBA00008812"/>
    </source>
</evidence>
<dbReference type="InterPro" id="IPR007372">
    <property type="entry name" value="Lipid/polyisoprenoid-bd_YceI"/>
</dbReference>
<gene>
    <name evidence="3" type="ORF">FHS39_002284</name>
</gene>
<dbReference type="InterPro" id="IPR036761">
    <property type="entry name" value="TTHA0802/YceI-like_sf"/>
</dbReference>
<evidence type="ECO:0000259" key="2">
    <source>
        <dbReference type="Pfam" id="PF04264"/>
    </source>
</evidence>
<dbReference type="Pfam" id="PF04264">
    <property type="entry name" value="YceI"/>
    <property type="match status" value="1"/>
</dbReference>
<evidence type="ECO:0000313" key="4">
    <source>
        <dbReference type="Proteomes" id="UP000556084"/>
    </source>
</evidence>
<proteinExistence type="inferred from homology"/>
<feature type="domain" description="Lipid/polyisoprenoid-binding YceI-like" evidence="2">
    <location>
        <begin position="2"/>
        <end position="77"/>
    </location>
</feature>
<dbReference type="AlphaFoldDB" id="A0A7W7PLB2"/>